<organism evidence="1 2">
    <name type="scientific">Nocardioides scoriae</name>
    <dbReference type="NCBI Taxonomy" id="642780"/>
    <lineage>
        <taxon>Bacteria</taxon>
        <taxon>Bacillati</taxon>
        <taxon>Actinomycetota</taxon>
        <taxon>Actinomycetes</taxon>
        <taxon>Propionibacteriales</taxon>
        <taxon>Nocardioidaceae</taxon>
        <taxon>Nocardioides</taxon>
    </lineage>
</organism>
<dbReference type="EMBL" id="LT629757">
    <property type="protein sequence ID" value="SDT09772.1"/>
    <property type="molecule type" value="Genomic_DNA"/>
</dbReference>
<proteinExistence type="predicted"/>
<dbReference type="Gene3D" id="3.40.50.1820">
    <property type="entry name" value="alpha/beta hydrolase"/>
    <property type="match status" value="1"/>
</dbReference>
<name>A0A1H1XKR5_9ACTN</name>
<evidence type="ECO:0008006" key="3">
    <source>
        <dbReference type="Google" id="ProtNLM"/>
    </source>
</evidence>
<gene>
    <name evidence="1" type="ORF">SAMN04488570_3518</name>
</gene>
<protein>
    <recommendedName>
        <fullName evidence="3">Alpha/beta hydrolase family protein</fullName>
    </recommendedName>
</protein>
<sequence length="252" mass="27139">MSSLARARSALAQTGLTSRARPVALLARPTGPPSHRLGLGELLGPAAALRLPAALPRLATAPRGDGHVVIDLPGWRAPEATAWGLRTYLRWLGYDARSWGLGTNGGSPERDTDRVATRVLAIAEEQGPVSLVGWSLGGVIAREVARREPEAVRRVVTYGSPVVGGPRYTALARAYPRRELERITRQGRALDRDRPVRVPVTAVLSRRDGVVAWQACVDHASPRVDHVEVGSTHLGLGLDPDVWLTVARRLAD</sequence>
<dbReference type="SUPFAM" id="SSF53474">
    <property type="entry name" value="alpha/beta-Hydrolases"/>
    <property type="match status" value="1"/>
</dbReference>
<evidence type="ECO:0000313" key="2">
    <source>
        <dbReference type="Proteomes" id="UP000198859"/>
    </source>
</evidence>
<reference evidence="2" key="1">
    <citation type="submission" date="2016-10" db="EMBL/GenBank/DDBJ databases">
        <authorList>
            <person name="Varghese N."/>
            <person name="Submissions S."/>
        </authorList>
    </citation>
    <scope>NUCLEOTIDE SEQUENCE [LARGE SCALE GENOMIC DNA]</scope>
    <source>
        <strain evidence="2">DSM 22127</strain>
    </source>
</reference>
<dbReference type="InterPro" id="IPR029058">
    <property type="entry name" value="AB_hydrolase_fold"/>
</dbReference>
<dbReference type="RefSeq" id="WP_091732366.1">
    <property type="nucleotide sequence ID" value="NZ_LT629757.1"/>
</dbReference>
<dbReference type="GO" id="GO:0003824">
    <property type="term" value="F:catalytic activity"/>
    <property type="evidence" value="ECO:0007669"/>
    <property type="project" value="UniProtKB-ARBA"/>
</dbReference>
<keyword evidence="2" id="KW-1185">Reference proteome</keyword>
<accession>A0A1H1XKR5</accession>
<evidence type="ECO:0000313" key="1">
    <source>
        <dbReference type="EMBL" id="SDT09772.1"/>
    </source>
</evidence>
<dbReference type="Proteomes" id="UP000198859">
    <property type="component" value="Chromosome I"/>
</dbReference>
<dbReference type="OrthoDB" id="8871309at2"/>
<dbReference type="STRING" id="642780.SAMN04488570_3518"/>
<dbReference type="AlphaFoldDB" id="A0A1H1XKR5"/>